<evidence type="ECO:0000313" key="8">
    <source>
        <dbReference type="EMBL" id="KAL3825421.1"/>
    </source>
</evidence>
<evidence type="ECO:0000256" key="5">
    <source>
        <dbReference type="ARBA" id="ARBA00022989"/>
    </source>
</evidence>
<feature type="transmembrane region" description="Helical" evidence="7">
    <location>
        <begin position="83"/>
        <end position="103"/>
    </location>
</feature>
<name>A0ABD3SM02_9LAMI</name>
<keyword evidence="7" id="KW-0813">Transport</keyword>
<dbReference type="Pfam" id="PF04145">
    <property type="entry name" value="Ctr"/>
    <property type="match status" value="1"/>
</dbReference>
<accession>A0ABD3SM02</accession>
<dbReference type="PANTHER" id="PTHR12483:SF27">
    <property type="entry name" value="COPPER TRANSPORT PROTEIN CTR1"/>
    <property type="match status" value="1"/>
</dbReference>
<evidence type="ECO:0000256" key="2">
    <source>
        <dbReference type="ARBA" id="ARBA00006921"/>
    </source>
</evidence>
<organism evidence="8 9">
    <name type="scientific">Penstemon smallii</name>
    <dbReference type="NCBI Taxonomy" id="265156"/>
    <lineage>
        <taxon>Eukaryota</taxon>
        <taxon>Viridiplantae</taxon>
        <taxon>Streptophyta</taxon>
        <taxon>Embryophyta</taxon>
        <taxon>Tracheophyta</taxon>
        <taxon>Spermatophyta</taxon>
        <taxon>Magnoliopsida</taxon>
        <taxon>eudicotyledons</taxon>
        <taxon>Gunneridae</taxon>
        <taxon>Pentapetalae</taxon>
        <taxon>asterids</taxon>
        <taxon>lamiids</taxon>
        <taxon>Lamiales</taxon>
        <taxon>Plantaginaceae</taxon>
        <taxon>Cheloneae</taxon>
        <taxon>Penstemon</taxon>
    </lineage>
</organism>
<proteinExistence type="inferred from homology"/>
<evidence type="ECO:0000256" key="4">
    <source>
        <dbReference type="ARBA" id="ARBA00022796"/>
    </source>
</evidence>
<reference evidence="8 9" key="1">
    <citation type="submission" date="2024-12" db="EMBL/GenBank/DDBJ databases">
        <title>The unique morphological basis and parallel evolutionary history of personate flowers in Penstemon.</title>
        <authorList>
            <person name="Depatie T.H."/>
            <person name="Wessinger C.A."/>
        </authorList>
    </citation>
    <scope>NUCLEOTIDE SEQUENCE [LARGE SCALE GENOMIC DNA]</scope>
    <source>
        <strain evidence="8">WTNN_2</strain>
        <tissue evidence="8">Leaf</tissue>
    </source>
</reference>
<feature type="transmembrane region" description="Helical" evidence="7">
    <location>
        <begin position="109"/>
        <end position="125"/>
    </location>
</feature>
<keyword evidence="6 7" id="KW-0472">Membrane</keyword>
<comment type="similarity">
    <text evidence="2 7">Belongs to the copper transporter (Ctr) (TC 1.A.56) family. SLC31A subfamily.</text>
</comment>
<feature type="transmembrane region" description="Helical" evidence="7">
    <location>
        <begin position="24"/>
        <end position="41"/>
    </location>
</feature>
<dbReference type="PANTHER" id="PTHR12483">
    <property type="entry name" value="SOLUTE CARRIER FAMILY 31 COPPER TRANSPORTERS"/>
    <property type="match status" value="1"/>
</dbReference>
<dbReference type="InterPro" id="IPR007274">
    <property type="entry name" value="Cop_transporter"/>
</dbReference>
<keyword evidence="4 7" id="KW-0187">Copper transport</keyword>
<evidence type="ECO:0000256" key="3">
    <source>
        <dbReference type="ARBA" id="ARBA00022692"/>
    </source>
</evidence>
<dbReference type="Proteomes" id="UP001634393">
    <property type="component" value="Unassembled WGS sequence"/>
</dbReference>
<comment type="caution">
    <text evidence="8">The sequence shown here is derived from an EMBL/GenBank/DDBJ whole genome shotgun (WGS) entry which is preliminary data.</text>
</comment>
<sequence length="150" mass="16582">MMHMTLYWGKEVTLLLNSWKTESWPSYGLALLLCFFVAVFFQRLEALRLKFSNPQSSTTPYSRSVNSPLLINRKPGPNRTIRIASALLFGVNSAIGYLIMLVIMSYNGGVFLAVILGLIVGYYLFRSGDFGDGADDFVAVDTSSLTCACS</sequence>
<gene>
    <name evidence="8" type="ORF">ACJIZ3_021450</name>
</gene>
<dbReference type="GO" id="GO:0005375">
    <property type="term" value="F:copper ion transmembrane transporter activity"/>
    <property type="evidence" value="ECO:0007669"/>
    <property type="project" value="UniProtKB-UniRule"/>
</dbReference>
<dbReference type="GO" id="GO:0016020">
    <property type="term" value="C:membrane"/>
    <property type="evidence" value="ECO:0007669"/>
    <property type="project" value="UniProtKB-SubCell"/>
</dbReference>
<keyword evidence="9" id="KW-1185">Reference proteome</keyword>
<dbReference type="AlphaFoldDB" id="A0ABD3SM02"/>
<keyword evidence="5 7" id="KW-1133">Transmembrane helix</keyword>
<keyword evidence="3 7" id="KW-0812">Transmembrane</keyword>
<keyword evidence="7" id="KW-0186">Copper</keyword>
<protein>
    <recommendedName>
        <fullName evidence="7">Copper transport protein</fullName>
    </recommendedName>
</protein>
<evidence type="ECO:0000256" key="1">
    <source>
        <dbReference type="ARBA" id="ARBA00004141"/>
    </source>
</evidence>
<comment type="subcellular location">
    <subcellularLocation>
        <location evidence="1 7">Membrane</location>
        <topology evidence="1 7">Multi-pass membrane protein</topology>
    </subcellularLocation>
</comment>
<dbReference type="EMBL" id="JBJXBP010000006">
    <property type="protein sequence ID" value="KAL3825421.1"/>
    <property type="molecule type" value="Genomic_DNA"/>
</dbReference>
<keyword evidence="7" id="KW-0406">Ion transport</keyword>
<evidence type="ECO:0000313" key="9">
    <source>
        <dbReference type="Proteomes" id="UP001634393"/>
    </source>
</evidence>
<evidence type="ECO:0000256" key="7">
    <source>
        <dbReference type="RuleBase" id="RU367022"/>
    </source>
</evidence>
<evidence type="ECO:0000256" key="6">
    <source>
        <dbReference type="ARBA" id="ARBA00023136"/>
    </source>
</evidence>